<sequence>MNDNLLHFYQWYAHFLQSLDIPQKYVSLISISTMILLFVIFLWGFTKICSILLRKLRDKIRKTQKYQFLELLLSGKFINTLVLFVPLTLFERIAALIWTQQSVYNVIANMVAIVKTLLIVILIQIFLKTLVRYLKTKPSFQDKPMDSFSQITFIFVVFCAIASTYINITNQSLGTFFTALGAVSAVLLLLFKDTILGVVSSIQVSTNNMVKIGDWITFNRYGADGTVTEINLTTVKIQNFDNTITTVPTYSLVSDAFQNWRGMTESGARRIKRSFKVRFSSVRLLSDEELEKFMKVDLLKNFIAQRIEEIHEYNQSHQYNREILVNGRNLTNLGLFRQYIENYIHQHEMIRQDLTCMVRHLESDQFGIPIEVYCFTSDNRWVNYEKIQADIFDHIYAVSSYFELTLYEY</sequence>
<comment type="caution">
    <text evidence="7">The sequence shown here is derived from an EMBL/GenBank/DDBJ whole genome shotgun (WGS) entry which is preliminary data.</text>
</comment>
<feature type="domain" description="Mechanosensitive ion channel MscS" evidence="6">
    <location>
        <begin position="193"/>
        <end position="261"/>
    </location>
</feature>
<keyword evidence="2 5" id="KW-0812">Transmembrane</keyword>
<keyword evidence="4 5" id="KW-0472">Membrane</keyword>
<keyword evidence="3 5" id="KW-1133">Transmembrane helix</keyword>
<evidence type="ECO:0000259" key="6">
    <source>
        <dbReference type="Pfam" id="PF00924"/>
    </source>
</evidence>
<protein>
    <submittedName>
        <fullName evidence="7">Mechanosensitive ion channel protein MscS</fullName>
    </submittedName>
</protein>
<evidence type="ECO:0000256" key="5">
    <source>
        <dbReference type="SAM" id="Phobius"/>
    </source>
</evidence>
<evidence type="ECO:0000256" key="1">
    <source>
        <dbReference type="ARBA" id="ARBA00004370"/>
    </source>
</evidence>
<evidence type="ECO:0000256" key="3">
    <source>
        <dbReference type="ARBA" id="ARBA00022989"/>
    </source>
</evidence>
<gene>
    <name evidence="7" type="ORF">CVP05_08215</name>
</gene>
<feature type="transmembrane region" description="Helical" evidence="5">
    <location>
        <begin position="172"/>
        <end position="191"/>
    </location>
</feature>
<dbReference type="OrthoDB" id="9775207at2"/>
<dbReference type="Proteomes" id="UP000229329">
    <property type="component" value="Unassembled WGS sequence"/>
</dbReference>
<evidence type="ECO:0000313" key="7">
    <source>
        <dbReference type="EMBL" id="PJG85003.1"/>
    </source>
</evidence>
<feature type="transmembrane region" description="Helical" evidence="5">
    <location>
        <begin position="25"/>
        <end position="45"/>
    </location>
</feature>
<dbReference type="PANTHER" id="PTHR30414:SF0">
    <property type="entry name" value="MINICONDUCTANCE MECHANOSENSITIVE CHANNEL YBDG"/>
    <property type="match status" value="1"/>
</dbReference>
<accession>A0A2M8S1I3</accession>
<dbReference type="GO" id="GO:0005886">
    <property type="term" value="C:plasma membrane"/>
    <property type="evidence" value="ECO:0007669"/>
    <property type="project" value="TreeGrafter"/>
</dbReference>
<dbReference type="PANTHER" id="PTHR30414">
    <property type="entry name" value="MINICONDUCTANCE MECHANOSENSITIVE CHANNEL YBDG"/>
    <property type="match status" value="1"/>
</dbReference>
<evidence type="ECO:0000256" key="4">
    <source>
        <dbReference type="ARBA" id="ARBA00023136"/>
    </source>
</evidence>
<proteinExistence type="predicted"/>
<organism evidence="7 8">
    <name type="scientific">Conservatibacter flavescens</name>
    <dbReference type="NCBI Taxonomy" id="28161"/>
    <lineage>
        <taxon>Bacteria</taxon>
        <taxon>Pseudomonadati</taxon>
        <taxon>Pseudomonadota</taxon>
        <taxon>Gammaproteobacteria</taxon>
        <taxon>Pasteurellales</taxon>
        <taxon>Pasteurellaceae</taxon>
        <taxon>Conservatibacter</taxon>
    </lineage>
</organism>
<feature type="transmembrane region" description="Helical" evidence="5">
    <location>
        <begin position="107"/>
        <end position="127"/>
    </location>
</feature>
<name>A0A2M8S1I3_9PAST</name>
<keyword evidence="8" id="KW-1185">Reference proteome</keyword>
<dbReference type="InterPro" id="IPR010920">
    <property type="entry name" value="LSM_dom_sf"/>
</dbReference>
<dbReference type="Pfam" id="PF00924">
    <property type="entry name" value="MS_channel_2nd"/>
    <property type="match status" value="1"/>
</dbReference>
<evidence type="ECO:0000313" key="8">
    <source>
        <dbReference type="Proteomes" id="UP000229329"/>
    </source>
</evidence>
<dbReference type="EMBL" id="PHHA01000019">
    <property type="protein sequence ID" value="PJG85003.1"/>
    <property type="molecule type" value="Genomic_DNA"/>
</dbReference>
<dbReference type="Gene3D" id="2.30.30.60">
    <property type="match status" value="1"/>
</dbReference>
<dbReference type="InterPro" id="IPR006685">
    <property type="entry name" value="MscS_channel_2nd"/>
</dbReference>
<dbReference type="RefSeq" id="WP_100289095.1">
    <property type="nucleotide sequence ID" value="NZ_PHHA01000019.1"/>
</dbReference>
<feature type="transmembrane region" description="Helical" evidence="5">
    <location>
        <begin position="66"/>
        <end position="87"/>
    </location>
</feature>
<dbReference type="InterPro" id="IPR030192">
    <property type="entry name" value="YbdG"/>
</dbReference>
<comment type="subcellular location">
    <subcellularLocation>
        <location evidence="1">Membrane</location>
    </subcellularLocation>
</comment>
<evidence type="ECO:0000256" key="2">
    <source>
        <dbReference type="ARBA" id="ARBA00022692"/>
    </source>
</evidence>
<reference evidence="7 8" key="1">
    <citation type="submission" date="2017-11" db="EMBL/GenBank/DDBJ databases">
        <title>Reclassification of Bisgaard taxon 7 as Conservatibacter flavescens gen. nov., sp. nov.</title>
        <authorList>
            <person name="Christensen H."/>
        </authorList>
    </citation>
    <scope>NUCLEOTIDE SEQUENCE [LARGE SCALE GENOMIC DNA]</scope>
    <source>
        <strain evidence="7 8">7_4</strain>
    </source>
</reference>
<dbReference type="GO" id="GO:0008381">
    <property type="term" value="F:mechanosensitive monoatomic ion channel activity"/>
    <property type="evidence" value="ECO:0007669"/>
    <property type="project" value="InterPro"/>
</dbReference>
<feature type="transmembrane region" description="Helical" evidence="5">
    <location>
        <begin position="148"/>
        <end position="166"/>
    </location>
</feature>
<dbReference type="AlphaFoldDB" id="A0A2M8S1I3"/>
<dbReference type="InterPro" id="IPR023408">
    <property type="entry name" value="MscS_beta-dom_sf"/>
</dbReference>
<dbReference type="GO" id="GO:0071470">
    <property type="term" value="P:cellular response to osmotic stress"/>
    <property type="evidence" value="ECO:0007669"/>
    <property type="project" value="InterPro"/>
</dbReference>
<dbReference type="SUPFAM" id="SSF50182">
    <property type="entry name" value="Sm-like ribonucleoproteins"/>
    <property type="match status" value="1"/>
</dbReference>